<sequence>ATPSDLERDRDKSKTRSLCTKYPGHIVGMDVFYVGTLKGIGRIFQFTAIDTYSSYAWAKLYTDKSAVSACDFMMHVYNTSLDIPIQSVLTDNGLEFTTHHQSKNHGFERLLQELKINHRLTKVRHPWTNGACERLNRTLLEEFYQVAFRTKIYHSVEQLNDDLNRFIEFYNCQRTHQGKRNKGKVPAELYLLHKALVA</sequence>
<reference evidence="2" key="1">
    <citation type="journal article" date="2014" name="Front. Microbiol.">
        <title>High frequency of phylogenetically diverse reductive dehalogenase-homologous genes in deep subseafloor sedimentary metagenomes.</title>
        <authorList>
            <person name="Kawai M."/>
            <person name="Futagami T."/>
            <person name="Toyoda A."/>
            <person name="Takaki Y."/>
            <person name="Nishi S."/>
            <person name="Hori S."/>
            <person name="Arai W."/>
            <person name="Tsubouchi T."/>
            <person name="Morono Y."/>
            <person name="Uchiyama I."/>
            <person name="Ito T."/>
            <person name="Fujiyama A."/>
            <person name="Inagaki F."/>
            <person name="Takami H."/>
        </authorList>
    </citation>
    <scope>NUCLEOTIDE SEQUENCE</scope>
    <source>
        <strain evidence="2">Expedition CK06-06</strain>
    </source>
</reference>
<dbReference type="Gene3D" id="3.30.420.10">
    <property type="entry name" value="Ribonuclease H-like superfamily/Ribonuclease H"/>
    <property type="match status" value="1"/>
</dbReference>
<dbReference type="InterPro" id="IPR036397">
    <property type="entry name" value="RNaseH_sf"/>
</dbReference>
<protein>
    <recommendedName>
        <fullName evidence="1">Integrase catalytic domain-containing protein</fullName>
    </recommendedName>
</protein>
<dbReference type="PANTHER" id="PTHR35004:SF7">
    <property type="entry name" value="INTEGRASE PROTEIN"/>
    <property type="match status" value="1"/>
</dbReference>
<accession>X1M028</accession>
<evidence type="ECO:0000259" key="1">
    <source>
        <dbReference type="PROSITE" id="PS50994"/>
    </source>
</evidence>
<name>X1M028_9ZZZZ</name>
<proteinExistence type="predicted"/>
<dbReference type="InterPro" id="IPR001584">
    <property type="entry name" value="Integrase_cat-core"/>
</dbReference>
<comment type="caution">
    <text evidence="2">The sequence shown here is derived from an EMBL/GenBank/DDBJ whole genome shotgun (WGS) entry which is preliminary data.</text>
</comment>
<dbReference type="SUPFAM" id="SSF53098">
    <property type="entry name" value="Ribonuclease H-like"/>
    <property type="match status" value="1"/>
</dbReference>
<dbReference type="PANTHER" id="PTHR35004">
    <property type="entry name" value="TRANSPOSASE RV3428C-RELATED"/>
    <property type="match status" value="1"/>
</dbReference>
<dbReference type="EMBL" id="BARV01010372">
    <property type="protein sequence ID" value="GAI11431.1"/>
    <property type="molecule type" value="Genomic_DNA"/>
</dbReference>
<dbReference type="GO" id="GO:0003676">
    <property type="term" value="F:nucleic acid binding"/>
    <property type="evidence" value="ECO:0007669"/>
    <property type="project" value="InterPro"/>
</dbReference>
<organism evidence="2">
    <name type="scientific">marine sediment metagenome</name>
    <dbReference type="NCBI Taxonomy" id="412755"/>
    <lineage>
        <taxon>unclassified sequences</taxon>
        <taxon>metagenomes</taxon>
        <taxon>ecological metagenomes</taxon>
    </lineage>
</organism>
<dbReference type="AlphaFoldDB" id="X1M028"/>
<evidence type="ECO:0000313" key="2">
    <source>
        <dbReference type="EMBL" id="GAI11431.1"/>
    </source>
</evidence>
<feature type="non-terminal residue" evidence="2">
    <location>
        <position position="1"/>
    </location>
</feature>
<dbReference type="Pfam" id="PF00665">
    <property type="entry name" value="rve"/>
    <property type="match status" value="1"/>
</dbReference>
<dbReference type="InterPro" id="IPR012337">
    <property type="entry name" value="RNaseH-like_sf"/>
</dbReference>
<gene>
    <name evidence="2" type="ORF">S06H3_20095</name>
</gene>
<feature type="domain" description="Integrase catalytic" evidence="1">
    <location>
        <begin position="19"/>
        <end position="194"/>
    </location>
</feature>
<dbReference type="GO" id="GO:0015074">
    <property type="term" value="P:DNA integration"/>
    <property type="evidence" value="ECO:0007669"/>
    <property type="project" value="InterPro"/>
</dbReference>
<dbReference type="PROSITE" id="PS50994">
    <property type="entry name" value="INTEGRASE"/>
    <property type="match status" value="1"/>
</dbReference>